<comment type="caution">
    <text evidence="6">The sequence shown here is derived from an EMBL/GenBank/DDBJ whole genome shotgun (WGS) entry which is preliminary data.</text>
</comment>
<dbReference type="EC" id="4.2.1.10" evidence="2"/>
<name>A0A6L7AC02_LEULA</name>
<dbReference type="InterPro" id="IPR050146">
    <property type="entry name" value="Type-I_3-dehydroquinase"/>
</dbReference>
<gene>
    <name evidence="6" type="ORF">GQS40_04850</name>
</gene>
<dbReference type="InterPro" id="IPR013785">
    <property type="entry name" value="Aldolase_TIM"/>
</dbReference>
<protein>
    <recommendedName>
        <fullName evidence="2">3-dehydroquinate dehydratase</fullName>
        <ecNumber evidence="2">4.2.1.10</ecNumber>
    </recommendedName>
</protein>
<dbReference type="SUPFAM" id="SSF51569">
    <property type="entry name" value="Aldolase"/>
    <property type="match status" value="1"/>
</dbReference>
<accession>A0A6L7AC02</accession>
<dbReference type="CDD" id="cd00502">
    <property type="entry name" value="DHQase_I"/>
    <property type="match status" value="1"/>
</dbReference>
<proteinExistence type="predicted"/>
<dbReference type="Gene3D" id="3.20.20.70">
    <property type="entry name" value="Aldolase class I"/>
    <property type="match status" value="1"/>
</dbReference>
<evidence type="ECO:0000313" key="6">
    <source>
        <dbReference type="EMBL" id="MWN21003.1"/>
    </source>
</evidence>
<keyword evidence="3" id="KW-0057">Aromatic amino acid biosynthesis</keyword>
<dbReference type="AlphaFoldDB" id="A0A6L7AC02"/>
<evidence type="ECO:0000256" key="4">
    <source>
        <dbReference type="ARBA" id="ARBA00023239"/>
    </source>
</evidence>
<dbReference type="PANTHER" id="PTHR43699">
    <property type="entry name" value="3-DEHYDROQUINATE DEHYDRATASE"/>
    <property type="match status" value="1"/>
</dbReference>
<evidence type="ECO:0000256" key="1">
    <source>
        <dbReference type="ARBA" id="ARBA00001864"/>
    </source>
</evidence>
<dbReference type="InterPro" id="IPR001381">
    <property type="entry name" value="DHquinase_I"/>
</dbReference>
<keyword evidence="4" id="KW-0456">Lyase</keyword>
<evidence type="ECO:0000256" key="5">
    <source>
        <dbReference type="ARBA" id="ARBA00023270"/>
    </source>
</evidence>
<comment type="catalytic activity">
    <reaction evidence="1">
        <text>3-dehydroquinate = 3-dehydroshikimate + H2O</text>
        <dbReference type="Rhea" id="RHEA:21096"/>
        <dbReference type="ChEBI" id="CHEBI:15377"/>
        <dbReference type="ChEBI" id="CHEBI:16630"/>
        <dbReference type="ChEBI" id="CHEBI:32364"/>
        <dbReference type="EC" id="4.2.1.10"/>
    </reaction>
</comment>
<dbReference type="GO" id="GO:0046279">
    <property type="term" value="P:3,4-dihydroxybenzoate biosynthetic process"/>
    <property type="evidence" value="ECO:0007669"/>
    <property type="project" value="TreeGrafter"/>
</dbReference>
<organism evidence="6 7">
    <name type="scientific">Leuconostoc lactis</name>
    <dbReference type="NCBI Taxonomy" id="1246"/>
    <lineage>
        <taxon>Bacteria</taxon>
        <taxon>Bacillati</taxon>
        <taxon>Bacillota</taxon>
        <taxon>Bacilli</taxon>
        <taxon>Lactobacillales</taxon>
        <taxon>Lactobacillaceae</taxon>
        <taxon>Leuconostoc</taxon>
    </lineage>
</organism>
<dbReference type="GO" id="GO:0009073">
    <property type="term" value="P:aromatic amino acid family biosynthetic process"/>
    <property type="evidence" value="ECO:0007669"/>
    <property type="project" value="UniProtKB-KW"/>
</dbReference>
<dbReference type="Pfam" id="PF01487">
    <property type="entry name" value="DHquinase_I"/>
    <property type="match status" value="1"/>
</dbReference>
<evidence type="ECO:0000256" key="2">
    <source>
        <dbReference type="ARBA" id="ARBA00012060"/>
    </source>
</evidence>
<keyword evidence="3" id="KW-0028">Amino-acid biosynthesis</keyword>
<sequence>MTLREQLHLPESPTGKPVIAVPLMLGPTDKLTPFAQQLQAQKPDVVEWRADYIADDFSEAVMWQQVKAGAQAALAQKDVSAMTEAKMLAEIDQAQQEFKANWPIMNQQIIKELTGSVFETIGDFPIILTYRTQAQGGRGEMSPLEYTLFMVNALKSGYHFAAVDVEYTLAAEFRDKIMAAARAVGVPVIMSYHDLNETPDVPVYLADLAATGADIVKLAVTPHDEADVERLLLATQAAQIAQPLITISMGLLGQRSRIEGYQYGSEMTFAVLDGQPVSAPGQLTISELRAAWQAK</sequence>
<evidence type="ECO:0000313" key="7">
    <source>
        <dbReference type="Proteomes" id="UP000478636"/>
    </source>
</evidence>
<dbReference type="GO" id="GO:0003855">
    <property type="term" value="F:3-dehydroquinate dehydratase activity"/>
    <property type="evidence" value="ECO:0007669"/>
    <property type="project" value="UniProtKB-EC"/>
</dbReference>
<dbReference type="PANTHER" id="PTHR43699:SF1">
    <property type="entry name" value="3-DEHYDROQUINATE DEHYDRATASE"/>
    <property type="match status" value="1"/>
</dbReference>
<dbReference type="Proteomes" id="UP000478636">
    <property type="component" value="Unassembled WGS sequence"/>
</dbReference>
<keyword evidence="5" id="KW-0704">Schiff base</keyword>
<evidence type="ECO:0000256" key="3">
    <source>
        <dbReference type="ARBA" id="ARBA00023141"/>
    </source>
</evidence>
<reference evidence="6 7" key="1">
    <citation type="submission" date="2019-12" db="EMBL/GenBank/DDBJ databases">
        <title>Complete genome sequence of Leuconostoc lactis strain AVN1 provides insights into metabolic potential.</title>
        <authorList>
            <person name="Besrour N."/>
            <person name="Najjari A."/>
            <person name="Fhoula I."/>
            <person name="Jaballah S."/>
            <person name="Klibi N."/>
            <person name="Ouzari H.I."/>
        </authorList>
    </citation>
    <scope>NUCLEOTIDE SEQUENCE [LARGE SCALE GENOMIC DNA]</scope>
    <source>
        <strain evidence="6 7">AVN1</strain>
    </source>
</reference>
<dbReference type="RefSeq" id="WP_029509312.1">
    <property type="nucleotide sequence ID" value="NZ_BJMJ01000019.1"/>
</dbReference>
<dbReference type="EMBL" id="WSZI01000013">
    <property type="protein sequence ID" value="MWN21003.1"/>
    <property type="molecule type" value="Genomic_DNA"/>
</dbReference>